<comment type="caution">
    <text evidence="1">The sequence shown here is derived from an EMBL/GenBank/DDBJ whole genome shotgun (WGS) entry which is preliminary data.</text>
</comment>
<reference evidence="2" key="1">
    <citation type="journal article" date="2022" name="Mol. Ecol. Resour.">
        <title>The genomes of chicory, endive, great burdock and yacon provide insights into Asteraceae palaeo-polyploidization history and plant inulin production.</title>
        <authorList>
            <person name="Fan W."/>
            <person name="Wang S."/>
            <person name="Wang H."/>
            <person name="Wang A."/>
            <person name="Jiang F."/>
            <person name="Liu H."/>
            <person name="Zhao H."/>
            <person name="Xu D."/>
            <person name="Zhang Y."/>
        </authorList>
    </citation>
    <scope>NUCLEOTIDE SEQUENCE [LARGE SCALE GENOMIC DNA]</scope>
    <source>
        <strain evidence="2">cv. Punajuju</strain>
    </source>
</reference>
<gene>
    <name evidence="1" type="ORF">L2E82_30946</name>
</gene>
<dbReference type="EMBL" id="CM042013">
    <property type="protein sequence ID" value="KAI3740494.1"/>
    <property type="molecule type" value="Genomic_DNA"/>
</dbReference>
<reference evidence="1 2" key="2">
    <citation type="journal article" date="2022" name="Mol. Ecol. Resour.">
        <title>The genomes of chicory, endive, great burdock and yacon provide insights into Asteraceae paleo-polyploidization history and plant inulin production.</title>
        <authorList>
            <person name="Fan W."/>
            <person name="Wang S."/>
            <person name="Wang H."/>
            <person name="Wang A."/>
            <person name="Jiang F."/>
            <person name="Liu H."/>
            <person name="Zhao H."/>
            <person name="Xu D."/>
            <person name="Zhang Y."/>
        </authorList>
    </citation>
    <scope>NUCLEOTIDE SEQUENCE [LARGE SCALE GENOMIC DNA]</scope>
    <source>
        <strain evidence="2">cv. Punajuju</strain>
        <tissue evidence="1">Leaves</tissue>
    </source>
</reference>
<evidence type="ECO:0000313" key="1">
    <source>
        <dbReference type="EMBL" id="KAI3740494.1"/>
    </source>
</evidence>
<evidence type="ECO:0000313" key="2">
    <source>
        <dbReference type="Proteomes" id="UP001055811"/>
    </source>
</evidence>
<accession>A0ACB9D1Q5</accession>
<dbReference type="Proteomes" id="UP001055811">
    <property type="component" value="Linkage Group LG05"/>
</dbReference>
<proteinExistence type="predicted"/>
<protein>
    <submittedName>
        <fullName evidence="1">Uncharacterized protein</fullName>
    </submittedName>
</protein>
<organism evidence="1 2">
    <name type="scientific">Cichorium intybus</name>
    <name type="common">Chicory</name>
    <dbReference type="NCBI Taxonomy" id="13427"/>
    <lineage>
        <taxon>Eukaryota</taxon>
        <taxon>Viridiplantae</taxon>
        <taxon>Streptophyta</taxon>
        <taxon>Embryophyta</taxon>
        <taxon>Tracheophyta</taxon>
        <taxon>Spermatophyta</taxon>
        <taxon>Magnoliopsida</taxon>
        <taxon>eudicotyledons</taxon>
        <taxon>Gunneridae</taxon>
        <taxon>Pentapetalae</taxon>
        <taxon>asterids</taxon>
        <taxon>campanulids</taxon>
        <taxon>Asterales</taxon>
        <taxon>Asteraceae</taxon>
        <taxon>Cichorioideae</taxon>
        <taxon>Cichorieae</taxon>
        <taxon>Cichoriinae</taxon>
        <taxon>Cichorium</taxon>
    </lineage>
</organism>
<sequence length="124" mass="14389">MLTLISHTVLNEREDFWSCPGGPKDQFSVAWMRKKISDKDHSEIQKSKWSKEVWYKITNWWDLRSKDVNSIDGVIDSIIAEGGNAKESKILFMVAAATIAMIWFNRNEATFTDKKRNVNEFMEG</sequence>
<keyword evidence="2" id="KW-1185">Reference proteome</keyword>
<name>A0ACB9D1Q5_CICIN</name>